<dbReference type="Pfam" id="PF14631">
    <property type="entry name" value="FancD2"/>
    <property type="match status" value="1"/>
</dbReference>
<evidence type="ECO:0000256" key="2">
    <source>
        <dbReference type="ARBA" id="ARBA00022499"/>
    </source>
</evidence>
<keyword evidence="2" id="KW-1017">Isopeptide bond</keyword>
<dbReference type="Proteomes" id="UP000233020">
    <property type="component" value="Unplaced"/>
</dbReference>
<dbReference type="GO" id="GO:0070182">
    <property type="term" value="F:DNA polymerase binding"/>
    <property type="evidence" value="ECO:0007669"/>
    <property type="project" value="TreeGrafter"/>
</dbReference>
<sequence length="325" mass="36687">MDKLSSIRLEDLPVIIKFILHSITAMDALEVISELREKLDLQHCVLPSRLQASQVKLKSKGRASSSGNQESSGQSCIILLFDVIKSAIRYEKTISEAWIKAIENTASVSEHKVFDLVMLFIIYSTNIQTKKYIERVLRNKIRSGCIQEQLLQSTFSVHYLVLKDMCSSILSLAQSLLHSLDQSMISFGSLLYKYAFKFFDTYCQQEVVGALVTHICSGNEAEVDTALDVLLELVVLNPSAMMMNAVFIKGILDYLDNISPQQIRKLFCVLSTLAFSKQNEASSHIQVRDQPGQHSETCLYKKITPSLASMFKSVPKYFILIQYFS</sequence>
<keyword evidence="4" id="KW-0539">Nucleus</keyword>
<evidence type="ECO:0000256" key="3">
    <source>
        <dbReference type="ARBA" id="ARBA00022843"/>
    </source>
</evidence>
<keyword evidence="3" id="KW-0832">Ubl conjugation</keyword>
<proteinExistence type="inferred from homology"/>
<organism evidence="6 7">
    <name type="scientific">Aotus nancymaae</name>
    <name type="common">Ma's night monkey</name>
    <dbReference type="NCBI Taxonomy" id="37293"/>
    <lineage>
        <taxon>Eukaryota</taxon>
        <taxon>Metazoa</taxon>
        <taxon>Chordata</taxon>
        <taxon>Craniata</taxon>
        <taxon>Vertebrata</taxon>
        <taxon>Euteleostomi</taxon>
        <taxon>Mammalia</taxon>
        <taxon>Eutheria</taxon>
        <taxon>Euarchontoglires</taxon>
        <taxon>Primates</taxon>
        <taxon>Haplorrhini</taxon>
        <taxon>Platyrrhini</taxon>
        <taxon>Aotidae</taxon>
        <taxon>Aotus</taxon>
    </lineage>
</organism>
<evidence type="ECO:0000313" key="7">
    <source>
        <dbReference type="Proteomes" id="UP000233020"/>
    </source>
</evidence>
<reference evidence="6" key="2">
    <citation type="submission" date="2025-09" db="UniProtKB">
        <authorList>
            <consortium name="Ensembl"/>
        </authorList>
    </citation>
    <scope>IDENTIFICATION</scope>
</reference>
<reference evidence="6" key="1">
    <citation type="submission" date="2025-08" db="UniProtKB">
        <authorList>
            <consortium name="Ensembl"/>
        </authorList>
    </citation>
    <scope>IDENTIFICATION</scope>
</reference>
<dbReference type="GO" id="GO:0036297">
    <property type="term" value="P:interstrand cross-link repair"/>
    <property type="evidence" value="ECO:0007669"/>
    <property type="project" value="TreeGrafter"/>
</dbReference>
<dbReference type="InterPro" id="IPR029448">
    <property type="entry name" value="FANCD2"/>
</dbReference>
<dbReference type="GO" id="GO:1990918">
    <property type="term" value="P:double-strand break repair involved in meiotic recombination"/>
    <property type="evidence" value="ECO:0007669"/>
    <property type="project" value="TreeGrafter"/>
</dbReference>
<gene>
    <name evidence="6" type="primary">FANCD2</name>
</gene>
<dbReference type="GO" id="GO:0000793">
    <property type="term" value="C:condensed chromosome"/>
    <property type="evidence" value="ECO:0007669"/>
    <property type="project" value="TreeGrafter"/>
</dbReference>
<evidence type="ECO:0000256" key="5">
    <source>
        <dbReference type="ARBA" id="ARBA00093456"/>
    </source>
</evidence>
<comment type="similarity">
    <text evidence="5">Belongs to the Fanconi anemia protein FANCD2 family.</text>
</comment>
<accession>A0A2K5F3Y5</accession>
<dbReference type="AlphaFoldDB" id="A0A2K5F3Y5"/>
<dbReference type="GO" id="GO:0005634">
    <property type="term" value="C:nucleus"/>
    <property type="evidence" value="ECO:0007669"/>
    <property type="project" value="UniProtKB-SubCell"/>
</dbReference>
<dbReference type="PANTHER" id="PTHR32086:SF0">
    <property type="entry name" value="FANCONI ANEMIA GROUP D2 PROTEIN"/>
    <property type="match status" value="1"/>
</dbReference>
<comment type="subcellular location">
    <subcellularLocation>
        <location evidence="1">Nucleus</location>
    </subcellularLocation>
</comment>
<protein>
    <submittedName>
        <fullName evidence="6">FA complementation group D2</fullName>
    </submittedName>
</protein>
<name>A0A2K5F3Y5_AOTNA</name>
<dbReference type="PANTHER" id="PTHR32086">
    <property type="entry name" value="FANCONI ANEMIA GROUP D2 PROTEIN"/>
    <property type="match status" value="1"/>
</dbReference>
<evidence type="ECO:0000256" key="4">
    <source>
        <dbReference type="ARBA" id="ARBA00023242"/>
    </source>
</evidence>
<evidence type="ECO:0000313" key="6">
    <source>
        <dbReference type="Ensembl" id="ENSANAP00000040168.1"/>
    </source>
</evidence>
<dbReference type="Ensembl" id="ENSANAT00000058275.1">
    <property type="protein sequence ID" value="ENSANAP00000040168.1"/>
    <property type="gene ID" value="ENSANAG00000037438.1"/>
</dbReference>
<dbReference type="GO" id="GO:0031573">
    <property type="term" value="P:mitotic intra-S DNA damage checkpoint signaling"/>
    <property type="evidence" value="ECO:0007669"/>
    <property type="project" value="TreeGrafter"/>
</dbReference>
<dbReference type="GO" id="GO:0007129">
    <property type="term" value="P:homologous chromosome pairing at meiosis"/>
    <property type="evidence" value="ECO:0007669"/>
    <property type="project" value="TreeGrafter"/>
</dbReference>
<evidence type="ECO:0000256" key="1">
    <source>
        <dbReference type="ARBA" id="ARBA00004123"/>
    </source>
</evidence>
<keyword evidence="7" id="KW-1185">Reference proteome</keyword>
<dbReference type="GeneTree" id="ENSGT00390000016970"/>